<feature type="compositionally biased region" description="Low complexity" evidence="1">
    <location>
        <begin position="32"/>
        <end position="47"/>
    </location>
</feature>
<evidence type="ECO:0000313" key="4">
    <source>
        <dbReference type="EMBL" id="KFJ03130.1"/>
    </source>
</evidence>
<gene>
    <name evidence="4" type="ORF">BISU_1062</name>
</gene>
<evidence type="ECO:0000256" key="3">
    <source>
        <dbReference type="SAM" id="SignalP"/>
    </source>
</evidence>
<dbReference type="EMBL" id="JGZR01000007">
    <property type="protein sequence ID" value="KFJ03130.1"/>
    <property type="molecule type" value="Genomic_DNA"/>
</dbReference>
<evidence type="ECO:0000256" key="2">
    <source>
        <dbReference type="SAM" id="Phobius"/>
    </source>
</evidence>
<dbReference type="STRING" id="77635.BISU_1062"/>
<feature type="region of interest" description="Disordered" evidence="1">
    <location>
        <begin position="526"/>
        <end position="554"/>
    </location>
</feature>
<sequence>MGTHRTRLLAGLAASAVLLSGLSASPAIAMADTATKPQQQQTQTQAKKQTKDQEPTPAPSDAGPSPAPAGDATPPAASASLADLIAQAHDTLEHKTDDYTKATLDALRDALGKAEALDPSADEQATGQAQSALDQALQALTAIAWSADGTALAWDGSQYAGTAGPLDHEPAASVTASSNDTALKPVELQASGKPADPVSTDLGVIRYQGARDYTGASGNGNRPLAFSQPYDYQAGSPIEVLNPQGDPVTWQPSGLSVQAAMTASLDKANKPATQAIQVNGESIPITWDGAVDVHDTDTARTYTRTGTASGTLSINGVEQAWSVSLVASRTEGKVASLSVLERTADGAESQHPVDGFNPASLEYSLTLPYGSMTSQFALGYTSAAGDSASVTEGDPVRPGLGGDGSRILGITLDGVTYRVTVRFAPPTPDASNSAARLAGIYVNRDGTTAKGALIDGWNPDVLDYTIRIAADAPSVYVLPEAGDGVSVSAADVTQTAYAVRQTWNVTAANGEHRVYTVTVVRDHAPTAAEGFQPKDPKDTGGTSAAKSDKETDVESHGWIDAKGAYHTANANDYVIEEGGTFAYSSYAGQTIAASVRKIAQMRYEYTLSILAPDGVTFARHTYTVTYLTEATHRVSVTGILVDNKEISGFDPSRHEYDATVETLDHWTVNATFDKTSGMSITIHKEHAQAVITAVSADGLTRETYTVRVHVAAIGAGENGAVQGAELANTGSNVRLPLFAAIGGTIIGLLLLGVGVLRRRRSGKEE</sequence>
<feature type="chain" id="PRO_5038396972" evidence="3">
    <location>
        <begin position="30"/>
        <end position="765"/>
    </location>
</feature>
<keyword evidence="3" id="KW-0732">Signal</keyword>
<protein>
    <submittedName>
        <fullName evidence="4">Cell surface protein</fullName>
    </submittedName>
</protein>
<feature type="signal peptide" evidence="3">
    <location>
        <begin position="1"/>
        <end position="29"/>
    </location>
</feature>
<name>A0A087E5S9_9BIFI</name>
<evidence type="ECO:0000256" key="1">
    <source>
        <dbReference type="SAM" id="MobiDB-lite"/>
    </source>
</evidence>
<organism evidence="4 5">
    <name type="scientific">Bifidobacterium subtile</name>
    <dbReference type="NCBI Taxonomy" id="77635"/>
    <lineage>
        <taxon>Bacteria</taxon>
        <taxon>Bacillati</taxon>
        <taxon>Actinomycetota</taxon>
        <taxon>Actinomycetes</taxon>
        <taxon>Bifidobacteriales</taxon>
        <taxon>Bifidobacteriaceae</taxon>
        <taxon>Bifidobacterium</taxon>
    </lineage>
</organism>
<evidence type="ECO:0000313" key="5">
    <source>
        <dbReference type="Proteomes" id="UP000029055"/>
    </source>
</evidence>
<comment type="caution">
    <text evidence="4">The sequence shown here is derived from an EMBL/GenBank/DDBJ whole genome shotgun (WGS) entry which is preliminary data.</text>
</comment>
<accession>A0A087E5S9</accession>
<dbReference type="Proteomes" id="UP000029055">
    <property type="component" value="Unassembled WGS sequence"/>
</dbReference>
<feature type="transmembrane region" description="Helical" evidence="2">
    <location>
        <begin position="735"/>
        <end position="756"/>
    </location>
</feature>
<keyword evidence="2" id="KW-0812">Transmembrane</keyword>
<keyword evidence="5" id="KW-1185">Reference proteome</keyword>
<proteinExistence type="predicted"/>
<dbReference type="eggNOG" id="ENOG5031KP5">
    <property type="taxonomic scope" value="Bacteria"/>
</dbReference>
<keyword evidence="2" id="KW-0472">Membrane</keyword>
<keyword evidence="2" id="KW-1133">Transmembrane helix</keyword>
<reference evidence="4 5" key="1">
    <citation type="submission" date="2014-03" db="EMBL/GenBank/DDBJ databases">
        <title>Genomics of Bifidobacteria.</title>
        <authorList>
            <person name="Ventura M."/>
            <person name="Milani C."/>
            <person name="Lugli G.A."/>
        </authorList>
    </citation>
    <scope>NUCLEOTIDE SEQUENCE [LARGE SCALE GENOMIC DNA]</scope>
    <source>
        <strain evidence="4 5">LMG 11597</strain>
    </source>
</reference>
<feature type="region of interest" description="Disordered" evidence="1">
    <location>
        <begin position="32"/>
        <end position="76"/>
    </location>
</feature>
<feature type="compositionally biased region" description="Low complexity" evidence="1">
    <location>
        <begin position="59"/>
        <end position="76"/>
    </location>
</feature>
<dbReference type="AlphaFoldDB" id="A0A087E5S9"/>